<evidence type="ECO:0000256" key="1">
    <source>
        <dbReference type="ARBA" id="ARBA00001947"/>
    </source>
</evidence>
<keyword evidence="9" id="KW-0472">Membrane</keyword>
<sequence>MSLFHVERSLSTNALARRVLLVLDDSAIEEPAAFEKDHHWGYEDENGPHTWKGVCQTGARQSPVDIRASEVDFDPLPRIHFINYAHSGPITIENNGHSVMASGFDKWGDKRPYIYGGGLNHKYELVQYHIHWSQYNNSGSEHTVASLHYPAEIHFVHMKKGFKAGDKLEGDSIAVVGVFVALGNDASPLSTIEPSLRNVFEPGATTQLQGYQLMPLLPDNLETFYRYDGSLTTPTCDEAVVWTIMAEPTSITPLQLTKLRQIRLSSGKTGQNYRPTQPLNGRRIRFRPTMFSYDRNAASSLFSAMSFAALVLFALLSKP</sequence>
<evidence type="ECO:0000256" key="9">
    <source>
        <dbReference type="SAM" id="Phobius"/>
    </source>
</evidence>
<evidence type="ECO:0000256" key="2">
    <source>
        <dbReference type="ARBA" id="ARBA00010718"/>
    </source>
</evidence>
<evidence type="ECO:0000256" key="7">
    <source>
        <dbReference type="ARBA" id="ARBA00048348"/>
    </source>
</evidence>
<evidence type="ECO:0000313" key="11">
    <source>
        <dbReference type="Proteomes" id="UP000036681"/>
    </source>
</evidence>
<proteinExistence type="inferred from homology"/>
<evidence type="ECO:0000256" key="4">
    <source>
        <dbReference type="ARBA" id="ARBA00022723"/>
    </source>
</evidence>
<evidence type="ECO:0000256" key="5">
    <source>
        <dbReference type="ARBA" id="ARBA00022833"/>
    </source>
</evidence>
<keyword evidence="9" id="KW-1133">Transmembrane helix</keyword>
<dbReference type="SUPFAM" id="SSF51069">
    <property type="entry name" value="Carbonic anhydrase"/>
    <property type="match status" value="1"/>
</dbReference>
<feature type="transmembrane region" description="Helical" evidence="9">
    <location>
        <begin position="297"/>
        <end position="316"/>
    </location>
</feature>
<dbReference type="GO" id="GO:0008270">
    <property type="term" value="F:zinc ion binding"/>
    <property type="evidence" value="ECO:0007669"/>
    <property type="project" value="UniProtKB-UniRule"/>
</dbReference>
<keyword evidence="6 8" id="KW-0456">Lyase</keyword>
<dbReference type="EC" id="4.2.1.1" evidence="3 8"/>
<dbReference type="GO" id="GO:0005737">
    <property type="term" value="C:cytoplasm"/>
    <property type="evidence" value="ECO:0007669"/>
    <property type="project" value="TreeGrafter"/>
</dbReference>
<evidence type="ECO:0000256" key="8">
    <source>
        <dbReference type="RuleBase" id="RU367011"/>
    </source>
</evidence>
<protein>
    <recommendedName>
        <fullName evidence="3 8">Carbonic anhydrase</fullName>
        <ecNumber evidence="3 8">4.2.1.1</ecNumber>
    </recommendedName>
</protein>
<dbReference type="Pfam" id="PF00194">
    <property type="entry name" value="Carb_anhydrase"/>
    <property type="match status" value="1"/>
</dbReference>
<reference evidence="12" key="1">
    <citation type="submission" date="2023-03" db="UniProtKB">
        <authorList>
            <consortium name="WormBaseParasite"/>
        </authorList>
    </citation>
    <scope>IDENTIFICATION</scope>
</reference>
<comment type="catalytic activity">
    <reaction evidence="7 8">
        <text>hydrogencarbonate + H(+) = CO2 + H2O</text>
        <dbReference type="Rhea" id="RHEA:10748"/>
        <dbReference type="ChEBI" id="CHEBI:15377"/>
        <dbReference type="ChEBI" id="CHEBI:15378"/>
        <dbReference type="ChEBI" id="CHEBI:16526"/>
        <dbReference type="ChEBI" id="CHEBI:17544"/>
        <dbReference type="EC" id="4.2.1.1"/>
    </reaction>
</comment>
<dbReference type="PANTHER" id="PTHR18952:SF141">
    <property type="entry name" value="CARBONIC ANHYDRASE"/>
    <property type="match status" value="1"/>
</dbReference>
<dbReference type="Gene3D" id="3.10.200.10">
    <property type="entry name" value="Alpha carbonic anhydrase"/>
    <property type="match status" value="1"/>
</dbReference>
<comment type="similarity">
    <text evidence="2 8">Belongs to the alpha-carbonic anhydrase family.</text>
</comment>
<dbReference type="AlphaFoldDB" id="A0A9J2PCE3"/>
<dbReference type="PANTHER" id="PTHR18952">
    <property type="entry name" value="CARBONIC ANHYDRASE"/>
    <property type="match status" value="1"/>
</dbReference>
<organism evidence="11 12">
    <name type="scientific">Ascaris lumbricoides</name>
    <name type="common">Giant roundworm</name>
    <dbReference type="NCBI Taxonomy" id="6252"/>
    <lineage>
        <taxon>Eukaryota</taxon>
        <taxon>Metazoa</taxon>
        <taxon>Ecdysozoa</taxon>
        <taxon>Nematoda</taxon>
        <taxon>Chromadorea</taxon>
        <taxon>Rhabditida</taxon>
        <taxon>Spirurina</taxon>
        <taxon>Ascaridomorpha</taxon>
        <taxon>Ascaridoidea</taxon>
        <taxon>Ascarididae</taxon>
        <taxon>Ascaris</taxon>
    </lineage>
</organism>
<accession>A0A9J2PCE3</accession>
<feature type="domain" description="Alpha-carbonic anhydrase" evidence="10">
    <location>
        <begin position="38"/>
        <end position="288"/>
    </location>
</feature>
<keyword evidence="9" id="KW-0812">Transmembrane</keyword>
<dbReference type="PROSITE" id="PS51144">
    <property type="entry name" value="ALPHA_CA_2"/>
    <property type="match status" value="1"/>
</dbReference>
<keyword evidence="5 8" id="KW-0862">Zinc</keyword>
<dbReference type="InterPro" id="IPR036398">
    <property type="entry name" value="CA_dom_sf"/>
</dbReference>
<comment type="cofactor">
    <cofactor evidence="1 8">
        <name>Zn(2+)</name>
        <dbReference type="ChEBI" id="CHEBI:29105"/>
    </cofactor>
</comment>
<dbReference type="WBParaSite" id="ALUE_0000707301-mRNA-1">
    <property type="protein sequence ID" value="ALUE_0000707301-mRNA-1"/>
    <property type="gene ID" value="ALUE_0000707301"/>
</dbReference>
<dbReference type="InterPro" id="IPR018338">
    <property type="entry name" value="Carbonic_anhydrase_a-class_CS"/>
</dbReference>
<dbReference type="PROSITE" id="PS00162">
    <property type="entry name" value="ALPHA_CA_1"/>
    <property type="match status" value="1"/>
</dbReference>
<dbReference type="InterPro" id="IPR001148">
    <property type="entry name" value="CA_dom"/>
</dbReference>
<keyword evidence="11" id="KW-1185">Reference proteome</keyword>
<comment type="function">
    <text evidence="8">Reversible hydration of carbon dioxide.</text>
</comment>
<dbReference type="CDD" id="cd00326">
    <property type="entry name" value="alpha_CA"/>
    <property type="match status" value="1"/>
</dbReference>
<dbReference type="SMART" id="SM01057">
    <property type="entry name" value="Carb_anhydrase"/>
    <property type="match status" value="1"/>
</dbReference>
<dbReference type="GO" id="GO:0004089">
    <property type="term" value="F:carbonate dehydratase activity"/>
    <property type="evidence" value="ECO:0007669"/>
    <property type="project" value="UniProtKB-UniRule"/>
</dbReference>
<keyword evidence="4 8" id="KW-0479">Metal-binding</keyword>
<dbReference type="InterPro" id="IPR023561">
    <property type="entry name" value="Carbonic_anhydrase_a-class"/>
</dbReference>
<evidence type="ECO:0000313" key="12">
    <source>
        <dbReference type="WBParaSite" id="ALUE_0000707301-mRNA-1"/>
    </source>
</evidence>
<evidence type="ECO:0000256" key="3">
    <source>
        <dbReference type="ARBA" id="ARBA00012925"/>
    </source>
</evidence>
<name>A0A9J2PCE3_ASCLU</name>
<evidence type="ECO:0000256" key="6">
    <source>
        <dbReference type="ARBA" id="ARBA00023239"/>
    </source>
</evidence>
<evidence type="ECO:0000259" key="10">
    <source>
        <dbReference type="PROSITE" id="PS51144"/>
    </source>
</evidence>
<dbReference type="Proteomes" id="UP000036681">
    <property type="component" value="Unplaced"/>
</dbReference>